<dbReference type="GO" id="GO:0004673">
    <property type="term" value="F:protein histidine kinase activity"/>
    <property type="evidence" value="ECO:0007669"/>
    <property type="project" value="UniProtKB-EC"/>
</dbReference>
<keyword evidence="5 10" id="KW-0418">Kinase</keyword>
<dbReference type="InterPro" id="IPR004358">
    <property type="entry name" value="Sig_transdc_His_kin-like_C"/>
</dbReference>
<keyword evidence="3" id="KW-0808">Transferase</keyword>
<dbReference type="PROSITE" id="PS50109">
    <property type="entry name" value="HIS_KIN"/>
    <property type="match status" value="1"/>
</dbReference>
<evidence type="ECO:0000256" key="8">
    <source>
        <dbReference type="SAM" id="MobiDB-lite"/>
    </source>
</evidence>
<dbReference type="PANTHER" id="PTHR44936:SF10">
    <property type="entry name" value="SENSOR PROTEIN RSTB"/>
    <property type="match status" value="1"/>
</dbReference>
<dbReference type="SMART" id="SM00387">
    <property type="entry name" value="HATPase_c"/>
    <property type="match status" value="1"/>
</dbReference>
<name>A0AB39RU50_9ACTN</name>
<evidence type="ECO:0000256" key="7">
    <source>
        <dbReference type="ARBA" id="ARBA00023012"/>
    </source>
</evidence>
<dbReference type="InterPro" id="IPR050980">
    <property type="entry name" value="2C_sensor_his_kinase"/>
</dbReference>
<dbReference type="SUPFAM" id="SSF55874">
    <property type="entry name" value="ATPase domain of HSP90 chaperone/DNA topoisomerase II/histidine kinase"/>
    <property type="match status" value="1"/>
</dbReference>
<dbReference type="Pfam" id="PF02518">
    <property type="entry name" value="HATPase_c"/>
    <property type="match status" value="1"/>
</dbReference>
<evidence type="ECO:0000256" key="3">
    <source>
        <dbReference type="ARBA" id="ARBA00022679"/>
    </source>
</evidence>
<evidence type="ECO:0000259" key="9">
    <source>
        <dbReference type="PROSITE" id="PS50109"/>
    </source>
</evidence>
<evidence type="ECO:0000256" key="5">
    <source>
        <dbReference type="ARBA" id="ARBA00022777"/>
    </source>
</evidence>
<evidence type="ECO:0000256" key="4">
    <source>
        <dbReference type="ARBA" id="ARBA00022741"/>
    </source>
</evidence>
<evidence type="ECO:0000256" key="6">
    <source>
        <dbReference type="ARBA" id="ARBA00022840"/>
    </source>
</evidence>
<dbReference type="GO" id="GO:0005524">
    <property type="term" value="F:ATP binding"/>
    <property type="evidence" value="ECO:0007669"/>
    <property type="project" value="UniProtKB-KW"/>
</dbReference>
<dbReference type="InterPro" id="IPR003594">
    <property type="entry name" value="HATPase_dom"/>
</dbReference>
<dbReference type="RefSeq" id="WP_369251037.1">
    <property type="nucleotide sequence ID" value="NZ_CP163443.1"/>
</dbReference>
<keyword evidence="4" id="KW-0547">Nucleotide-binding</keyword>
<feature type="domain" description="Histidine kinase" evidence="9">
    <location>
        <begin position="576"/>
        <end position="781"/>
    </location>
</feature>
<gene>
    <name evidence="10" type="ORF">AB5J53_43195</name>
</gene>
<evidence type="ECO:0000256" key="2">
    <source>
        <dbReference type="ARBA" id="ARBA00012438"/>
    </source>
</evidence>
<keyword evidence="6" id="KW-0067">ATP-binding</keyword>
<dbReference type="PRINTS" id="PR00344">
    <property type="entry name" value="BCTRLSENSOR"/>
</dbReference>
<dbReference type="EC" id="2.7.13.3" evidence="2"/>
<evidence type="ECO:0000313" key="10">
    <source>
        <dbReference type="EMBL" id="XDQ57978.1"/>
    </source>
</evidence>
<proteinExistence type="predicted"/>
<reference evidence="10" key="1">
    <citation type="submission" date="2024-07" db="EMBL/GenBank/DDBJ databases">
        <authorList>
            <person name="Yu S.T."/>
        </authorList>
    </citation>
    <scope>NUCLEOTIDE SEQUENCE</scope>
    <source>
        <strain evidence="10">R41</strain>
    </source>
</reference>
<dbReference type="EMBL" id="CP163443">
    <property type="protein sequence ID" value="XDQ57978.1"/>
    <property type="molecule type" value="Genomic_DNA"/>
</dbReference>
<dbReference type="InterPro" id="IPR005467">
    <property type="entry name" value="His_kinase_dom"/>
</dbReference>
<keyword evidence="7" id="KW-0902">Two-component regulatory system</keyword>
<evidence type="ECO:0000256" key="1">
    <source>
        <dbReference type="ARBA" id="ARBA00000085"/>
    </source>
</evidence>
<dbReference type="Gene3D" id="3.30.565.10">
    <property type="entry name" value="Histidine kinase-like ATPase, C-terminal domain"/>
    <property type="match status" value="1"/>
</dbReference>
<protein>
    <recommendedName>
        <fullName evidence="2">histidine kinase</fullName>
        <ecNumber evidence="2">2.7.13.3</ecNumber>
    </recommendedName>
</protein>
<feature type="region of interest" description="Disordered" evidence="8">
    <location>
        <begin position="199"/>
        <end position="222"/>
    </location>
</feature>
<dbReference type="GO" id="GO:0000160">
    <property type="term" value="P:phosphorelay signal transduction system"/>
    <property type="evidence" value="ECO:0007669"/>
    <property type="project" value="UniProtKB-KW"/>
</dbReference>
<organism evidence="10">
    <name type="scientific">Streptomyces sp. R41</name>
    <dbReference type="NCBI Taxonomy" id="3238632"/>
    <lineage>
        <taxon>Bacteria</taxon>
        <taxon>Bacillati</taxon>
        <taxon>Actinomycetota</taxon>
        <taxon>Actinomycetes</taxon>
        <taxon>Kitasatosporales</taxon>
        <taxon>Streptomycetaceae</taxon>
        <taxon>Streptomyces</taxon>
    </lineage>
</organism>
<dbReference type="InterPro" id="IPR036890">
    <property type="entry name" value="HATPase_C_sf"/>
</dbReference>
<dbReference type="AlphaFoldDB" id="A0AB39RU50"/>
<comment type="catalytic activity">
    <reaction evidence="1">
        <text>ATP + protein L-histidine = ADP + protein N-phospho-L-histidine.</text>
        <dbReference type="EC" id="2.7.13.3"/>
    </reaction>
</comment>
<dbReference type="PANTHER" id="PTHR44936">
    <property type="entry name" value="SENSOR PROTEIN CREC"/>
    <property type="match status" value="1"/>
</dbReference>
<accession>A0AB39RU50</accession>
<sequence>MTTDLQTEIIVTALRAWPARWRYPATMLTVAEDQETPPPDDLVHALLTDLSHLDTPVTACRRLTGQGEFETVRQLLAEESLDVADRAALKSDLEQAVTRHVADLRYRLASLRRRAALTGRPVSLDSVRLEEQARRSYPPVAAALAEAERQVADAETDTRRELWAAATAAAAASPGAAATLWLQDIRSSLATGDLATSRRLLAGGPGQPEPHTDDGDPVSGLDQQGTALATALSAMEEQLTEHTALDFVRALGDLIGAVAPRYEVHNAAGGIFVSLRSQWPGLPRWLALPNDEGLILWVAPGDRPPPGAPTLGAWFVTDADASDPALPGLARVSRDQLLHLALTETGSSARMYGLLRLICSQRSVTEVVKEQGAALSLSEVTDLLDLLGLPATADLTATLHYESGGRPRLIVDLLAEALSQPGGRAGISPAALQEARRTSWPRTFEALLEPYRDDHAGLLLLVAVMFHADQEDGFTVDELREGIAVVAAGKEATAQLKGIPSLPAAAERLVRDGFFQRRSEISYSLSDDGVRHLLPQGPDGNGVRRHAEDAAAAAHRRHLAATAEQRAEIGALVIRVISHMVSGTMSAIRTELTLVERTQDPELRDAVARVRRYADTAQSLDDQFERAMRPPEPCALRPLLDAMREPQSWRSQGVVRVRLDCPPNLHVMANRWLLGQAFANILDNGRLAIQETGAEFGTMRLVVTADGSHCTVEIADSGRGLTQERRRLLEARQQVPSTRGRGIGLLHSRWWFENYGGNLEIPAGNSDLGGAWFRVRLPLCEEFSS</sequence>